<dbReference type="AlphaFoldDB" id="X1V2D9"/>
<sequence>EIKKIWQLENNFNTKTKSYILVVKIVKLTQKEVSHPVTKLSQVIDPEIGIGISPSNICEDLLNILTSYSHSWFKLIKQLSITDQNEEFSLIKKDCKKIAPNKQGEDLSLNLTTICSLREDQFYLIQKSLVRLNQSLKSVDIDIELGLILLVSTIENLSRKYGEVEEVFNEDLEFFSKLKNILNNQKYAENLAGQIADELFNEIGNSYVKISFLKAKAKFKNFCLIYTSPNLKNEKFEEMIKNLYDLRSKILHAGKILDVGSRNDIILYNP</sequence>
<proteinExistence type="predicted"/>
<accession>X1V2D9</accession>
<feature type="non-terminal residue" evidence="1">
    <location>
        <position position="270"/>
    </location>
</feature>
<feature type="non-terminal residue" evidence="1">
    <location>
        <position position="1"/>
    </location>
</feature>
<evidence type="ECO:0000313" key="1">
    <source>
        <dbReference type="EMBL" id="GAI98814.1"/>
    </source>
</evidence>
<gene>
    <name evidence="1" type="ORF">S12H4_35443</name>
</gene>
<protein>
    <submittedName>
        <fullName evidence="1">Uncharacterized protein</fullName>
    </submittedName>
</protein>
<comment type="caution">
    <text evidence="1">The sequence shown here is derived from an EMBL/GenBank/DDBJ whole genome shotgun (WGS) entry which is preliminary data.</text>
</comment>
<reference evidence="1" key="1">
    <citation type="journal article" date="2014" name="Front. Microbiol.">
        <title>High frequency of phylogenetically diverse reductive dehalogenase-homologous genes in deep subseafloor sedimentary metagenomes.</title>
        <authorList>
            <person name="Kawai M."/>
            <person name="Futagami T."/>
            <person name="Toyoda A."/>
            <person name="Takaki Y."/>
            <person name="Nishi S."/>
            <person name="Hori S."/>
            <person name="Arai W."/>
            <person name="Tsubouchi T."/>
            <person name="Morono Y."/>
            <person name="Uchiyama I."/>
            <person name="Ito T."/>
            <person name="Fujiyama A."/>
            <person name="Inagaki F."/>
            <person name="Takami H."/>
        </authorList>
    </citation>
    <scope>NUCLEOTIDE SEQUENCE</scope>
    <source>
        <strain evidence="1">Expedition CK06-06</strain>
    </source>
</reference>
<organism evidence="1">
    <name type="scientific">marine sediment metagenome</name>
    <dbReference type="NCBI Taxonomy" id="412755"/>
    <lineage>
        <taxon>unclassified sequences</taxon>
        <taxon>metagenomes</taxon>
        <taxon>ecological metagenomes</taxon>
    </lineage>
</organism>
<dbReference type="EMBL" id="BARW01021050">
    <property type="protein sequence ID" value="GAI98814.1"/>
    <property type="molecule type" value="Genomic_DNA"/>
</dbReference>
<name>X1V2D9_9ZZZZ</name>